<dbReference type="Pfam" id="PF07963">
    <property type="entry name" value="N_methyl"/>
    <property type="match status" value="1"/>
</dbReference>
<dbReference type="InterPro" id="IPR045584">
    <property type="entry name" value="Pilin-like"/>
</dbReference>
<evidence type="ECO:0000256" key="6">
    <source>
        <dbReference type="ARBA" id="ARBA00022692"/>
    </source>
</evidence>
<comment type="similarity">
    <text evidence="9">Belongs to the GSP H family.</text>
</comment>
<keyword evidence="5" id="KW-0997">Cell inner membrane</keyword>
<evidence type="ECO:0000313" key="14">
    <source>
        <dbReference type="Proteomes" id="UP000315673"/>
    </source>
</evidence>
<comment type="subcellular location">
    <subcellularLocation>
        <location evidence="1">Cell inner membrane</location>
        <topology evidence="1">Single-pass membrane protein</topology>
    </subcellularLocation>
</comment>
<dbReference type="OrthoDB" id="7189369at2"/>
<evidence type="ECO:0000256" key="10">
    <source>
        <dbReference type="ARBA" id="ARBA00030775"/>
    </source>
</evidence>
<evidence type="ECO:0000256" key="2">
    <source>
        <dbReference type="ARBA" id="ARBA00021549"/>
    </source>
</evidence>
<dbReference type="InterPro" id="IPR002416">
    <property type="entry name" value="T2SS_protein-GspH"/>
</dbReference>
<evidence type="ECO:0000313" key="13">
    <source>
        <dbReference type="EMBL" id="QDZ07744.1"/>
    </source>
</evidence>
<protein>
    <recommendedName>
        <fullName evidence="2">Type II secretion system protein H</fullName>
    </recommendedName>
    <alternativeName>
        <fullName evidence="10">General secretion pathway protein H</fullName>
    </alternativeName>
</protein>
<evidence type="ECO:0000256" key="7">
    <source>
        <dbReference type="ARBA" id="ARBA00022989"/>
    </source>
</evidence>
<gene>
    <name evidence="13" type="primary">gspH</name>
    <name evidence="13" type="ORF">FPZ24_09800</name>
</gene>
<dbReference type="KEGG" id="spai:FPZ24_09800"/>
<dbReference type="SUPFAM" id="SSF54523">
    <property type="entry name" value="Pili subunits"/>
    <property type="match status" value="1"/>
</dbReference>
<keyword evidence="3" id="KW-1003">Cell membrane</keyword>
<evidence type="ECO:0000256" key="8">
    <source>
        <dbReference type="ARBA" id="ARBA00023136"/>
    </source>
</evidence>
<evidence type="ECO:0000256" key="4">
    <source>
        <dbReference type="ARBA" id="ARBA00022481"/>
    </source>
</evidence>
<sequence length="166" mass="17846">MPISAAGNRVRDQGFSADWRYAQQGFTLIELMIVIAIVALATAAVVLVIPDPRGRIRDDAERFASRTRAAHDAAIVTARPVSVWVTPGGYGFDERAGGRWVALSDKLRVVQWTNGIQAVSSGTGGRDRVVFDPTGMADRPLAVELRRDGQSMRVFVGINGAVRVGG</sequence>
<evidence type="ECO:0000256" key="5">
    <source>
        <dbReference type="ARBA" id="ARBA00022519"/>
    </source>
</evidence>
<keyword evidence="6 11" id="KW-0812">Transmembrane</keyword>
<dbReference type="PRINTS" id="PR00885">
    <property type="entry name" value="BCTERIALGSPH"/>
</dbReference>
<dbReference type="AlphaFoldDB" id="A0A5B8LJJ7"/>
<evidence type="ECO:0000256" key="1">
    <source>
        <dbReference type="ARBA" id="ARBA00004377"/>
    </source>
</evidence>
<evidence type="ECO:0000256" key="11">
    <source>
        <dbReference type="SAM" id="Phobius"/>
    </source>
</evidence>
<keyword evidence="14" id="KW-1185">Reference proteome</keyword>
<keyword evidence="7 11" id="KW-1133">Transmembrane helix</keyword>
<accession>A0A5B8LJJ7</accession>
<dbReference type="Pfam" id="PF12019">
    <property type="entry name" value="GspH"/>
    <property type="match status" value="1"/>
</dbReference>
<dbReference type="GO" id="GO:0015628">
    <property type="term" value="P:protein secretion by the type II secretion system"/>
    <property type="evidence" value="ECO:0007669"/>
    <property type="project" value="InterPro"/>
</dbReference>
<dbReference type="GO" id="GO:0015627">
    <property type="term" value="C:type II protein secretion system complex"/>
    <property type="evidence" value="ECO:0007669"/>
    <property type="project" value="InterPro"/>
</dbReference>
<feature type="domain" description="General secretion pathway GspH" evidence="12">
    <location>
        <begin position="60"/>
        <end position="156"/>
    </location>
</feature>
<dbReference type="GO" id="GO:0005886">
    <property type="term" value="C:plasma membrane"/>
    <property type="evidence" value="ECO:0007669"/>
    <property type="project" value="UniProtKB-SubCell"/>
</dbReference>
<keyword evidence="4" id="KW-0488">Methylation</keyword>
<name>A0A5B8LJJ7_9SPHN</name>
<evidence type="ECO:0000256" key="9">
    <source>
        <dbReference type="ARBA" id="ARBA00025772"/>
    </source>
</evidence>
<feature type="transmembrane region" description="Helical" evidence="11">
    <location>
        <begin position="28"/>
        <end position="49"/>
    </location>
</feature>
<reference evidence="13 14" key="1">
    <citation type="submission" date="2019-07" db="EMBL/GenBank/DDBJ databases">
        <title>Full genome sequence of Sphingomonas sp. 4R-6-7(HKS19).</title>
        <authorList>
            <person name="Im W.-T."/>
        </authorList>
    </citation>
    <scope>NUCLEOTIDE SEQUENCE [LARGE SCALE GENOMIC DNA]</scope>
    <source>
        <strain evidence="13 14">HKS19</strain>
    </source>
</reference>
<dbReference type="Proteomes" id="UP000315673">
    <property type="component" value="Chromosome"/>
</dbReference>
<proteinExistence type="inferred from homology"/>
<dbReference type="PROSITE" id="PS00409">
    <property type="entry name" value="PROKAR_NTER_METHYL"/>
    <property type="match status" value="1"/>
</dbReference>
<dbReference type="EMBL" id="CP042306">
    <property type="protein sequence ID" value="QDZ07744.1"/>
    <property type="molecule type" value="Genomic_DNA"/>
</dbReference>
<dbReference type="NCBIfam" id="TIGR02532">
    <property type="entry name" value="IV_pilin_GFxxxE"/>
    <property type="match status" value="1"/>
</dbReference>
<dbReference type="Gene3D" id="3.55.40.10">
    <property type="entry name" value="minor pseudopilin epsh domain"/>
    <property type="match status" value="1"/>
</dbReference>
<organism evidence="13 14">
    <name type="scientific">Sphingomonas panacisoli</name>
    <dbReference type="NCBI Taxonomy" id="1813879"/>
    <lineage>
        <taxon>Bacteria</taxon>
        <taxon>Pseudomonadati</taxon>
        <taxon>Pseudomonadota</taxon>
        <taxon>Alphaproteobacteria</taxon>
        <taxon>Sphingomonadales</taxon>
        <taxon>Sphingomonadaceae</taxon>
        <taxon>Sphingomonas</taxon>
    </lineage>
</organism>
<keyword evidence="8 11" id="KW-0472">Membrane</keyword>
<dbReference type="InterPro" id="IPR012902">
    <property type="entry name" value="N_methyl_site"/>
</dbReference>
<dbReference type="InterPro" id="IPR022346">
    <property type="entry name" value="T2SS_GspH"/>
</dbReference>
<evidence type="ECO:0000256" key="3">
    <source>
        <dbReference type="ARBA" id="ARBA00022475"/>
    </source>
</evidence>
<evidence type="ECO:0000259" key="12">
    <source>
        <dbReference type="Pfam" id="PF12019"/>
    </source>
</evidence>